<keyword evidence="2" id="KW-1185">Reference proteome</keyword>
<comment type="caution">
    <text evidence="1">The sequence shown here is derived from an EMBL/GenBank/DDBJ whole genome shotgun (WGS) entry which is preliminary data.</text>
</comment>
<organism evidence="1 2">
    <name type="scientific">Caerostris extrusa</name>
    <name type="common">Bark spider</name>
    <name type="synonym">Caerostris bankana</name>
    <dbReference type="NCBI Taxonomy" id="172846"/>
    <lineage>
        <taxon>Eukaryota</taxon>
        <taxon>Metazoa</taxon>
        <taxon>Ecdysozoa</taxon>
        <taxon>Arthropoda</taxon>
        <taxon>Chelicerata</taxon>
        <taxon>Arachnida</taxon>
        <taxon>Araneae</taxon>
        <taxon>Araneomorphae</taxon>
        <taxon>Entelegynae</taxon>
        <taxon>Araneoidea</taxon>
        <taxon>Araneidae</taxon>
        <taxon>Caerostris</taxon>
    </lineage>
</organism>
<dbReference type="EMBL" id="BPLR01019575">
    <property type="protein sequence ID" value="GIX69339.1"/>
    <property type="molecule type" value="Genomic_DNA"/>
</dbReference>
<name>A0AAV4MAE6_CAEEX</name>
<dbReference type="AlphaFoldDB" id="A0AAV4MAE6"/>
<gene>
    <name evidence="1" type="ORF">CEXT_125741</name>
</gene>
<accession>A0AAV4MAE6</accession>
<reference evidence="1 2" key="1">
    <citation type="submission" date="2021-06" db="EMBL/GenBank/DDBJ databases">
        <title>Caerostris extrusa draft genome.</title>
        <authorList>
            <person name="Kono N."/>
            <person name="Arakawa K."/>
        </authorList>
    </citation>
    <scope>NUCLEOTIDE SEQUENCE [LARGE SCALE GENOMIC DNA]</scope>
</reference>
<evidence type="ECO:0000313" key="2">
    <source>
        <dbReference type="Proteomes" id="UP001054945"/>
    </source>
</evidence>
<proteinExistence type="predicted"/>
<sequence length="85" mass="9437">MRYPIFLPLHFAVPLVDSAGDSLFGKDSVEVNDIPERKKDELADTKTDISGGGGKVRRFQSLSNFSDYPKSSGLEKEIEGFIERS</sequence>
<dbReference type="Proteomes" id="UP001054945">
    <property type="component" value="Unassembled WGS sequence"/>
</dbReference>
<evidence type="ECO:0000313" key="1">
    <source>
        <dbReference type="EMBL" id="GIX69339.1"/>
    </source>
</evidence>
<protein>
    <submittedName>
        <fullName evidence="1">Uncharacterized protein</fullName>
    </submittedName>
</protein>